<accession>A0A813L8K1</accession>
<keyword evidence="5" id="KW-1185">Reference proteome</keyword>
<name>A0A813L8K1_POLGL</name>
<dbReference type="EMBL" id="CAJNNW010034990">
    <property type="protein sequence ID" value="CAE8725038.1"/>
    <property type="molecule type" value="Genomic_DNA"/>
</dbReference>
<dbReference type="AlphaFoldDB" id="A0A813L8K1"/>
<evidence type="ECO:0000313" key="4">
    <source>
        <dbReference type="Proteomes" id="UP000626109"/>
    </source>
</evidence>
<organism evidence="3 4">
    <name type="scientific">Polarella glacialis</name>
    <name type="common">Dinoflagellate</name>
    <dbReference type="NCBI Taxonomy" id="89957"/>
    <lineage>
        <taxon>Eukaryota</taxon>
        <taxon>Sar</taxon>
        <taxon>Alveolata</taxon>
        <taxon>Dinophyceae</taxon>
        <taxon>Suessiales</taxon>
        <taxon>Suessiaceae</taxon>
        <taxon>Polarella</taxon>
    </lineage>
</organism>
<feature type="signal peptide" evidence="1">
    <location>
        <begin position="1"/>
        <end position="25"/>
    </location>
</feature>
<evidence type="ECO:0000313" key="2">
    <source>
        <dbReference type="EMBL" id="CAE8622874.1"/>
    </source>
</evidence>
<evidence type="ECO:0000256" key="1">
    <source>
        <dbReference type="SAM" id="SignalP"/>
    </source>
</evidence>
<dbReference type="Proteomes" id="UP000626109">
    <property type="component" value="Unassembled WGS sequence"/>
</dbReference>
<comment type="caution">
    <text evidence="3">The sequence shown here is derived from an EMBL/GenBank/DDBJ whole genome shotgun (WGS) entry which is preliminary data.</text>
</comment>
<sequence>MAATGAAFVTLGFLTSLTVPVTVSGFRDLVPAEEGHPLCFKDHHKHGYTYDRCCNRDLGPHGLVTCWDAYMDFGFCCRPMAPLPKRAHPTCWTGLLENRHEMCCMGGSQHLAGPRGQSECWEEKERAGEPSKSTLGMCCDFFSAWRLANGSSTSSMIDVWARFPGSSSRAACLIEGYATTCSFPGIAFRVPDWHDNQLAMGKGASLPKRARPPLLWQLPAVSLRATRPRLELLTLGVGTYKSSVAQLVADAGALDVFDAVHAFSDFSFLSEDERQRWERHLRAWREGARIAGYGWWKPFLCRKLLSSASLASGRGLLVFSDAGSRLEPESAASWQSLAFAMRSYDVMAVVDIEHMERHWTKRRTLRQFEHGLRGTGFKDEGQFVSRLFVLRNTPATQRLLAAWEQLVEDITLVNEDLDPRGEAPEFRAHRHEQSVWSLLLKSAILGRPVQRRPGAPQMNVTARILTITEGYEAHQLTDFARRHD</sequence>
<evidence type="ECO:0000313" key="5">
    <source>
        <dbReference type="Proteomes" id="UP000654075"/>
    </source>
</evidence>
<keyword evidence="1" id="KW-0732">Signal</keyword>
<evidence type="ECO:0000313" key="3">
    <source>
        <dbReference type="EMBL" id="CAE8725038.1"/>
    </source>
</evidence>
<proteinExistence type="predicted"/>
<gene>
    <name evidence="2" type="ORF">PGLA1383_LOCUS40235</name>
    <name evidence="3" type="ORF">PGLA2088_LOCUS43951</name>
</gene>
<reference evidence="3" key="1">
    <citation type="submission" date="2021-02" db="EMBL/GenBank/DDBJ databases">
        <authorList>
            <person name="Dougan E. K."/>
            <person name="Rhodes N."/>
            <person name="Thang M."/>
            <person name="Chan C."/>
        </authorList>
    </citation>
    <scope>NUCLEOTIDE SEQUENCE</scope>
</reference>
<protein>
    <submittedName>
        <fullName evidence="3">Uncharacterized protein</fullName>
    </submittedName>
</protein>
<feature type="chain" id="PRO_5036222273" evidence="1">
    <location>
        <begin position="26"/>
        <end position="484"/>
    </location>
</feature>
<dbReference type="EMBL" id="CAJNNV010028075">
    <property type="protein sequence ID" value="CAE8622874.1"/>
    <property type="molecule type" value="Genomic_DNA"/>
</dbReference>
<dbReference type="Proteomes" id="UP000654075">
    <property type="component" value="Unassembled WGS sequence"/>
</dbReference>